<gene>
    <name evidence="1" type="primary">murT</name>
    <name evidence="5" type="ORF">GTS_07590</name>
</gene>
<keyword evidence="1" id="KW-0479">Metal-binding</keyword>
<dbReference type="GO" id="GO:0140282">
    <property type="term" value="F:carbon-nitrogen ligase activity on lipid II"/>
    <property type="evidence" value="ECO:0007669"/>
    <property type="project" value="UniProtKB-UniRule"/>
</dbReference>
<dbReference type="Pfam" id="PF08353">
    <property type="entry name" value="MurT_C"/>
    <property type="match status" value="1"/>
</dbReference>
<dbReference type="SUPFAM" id="SSF53623">
    <property type="entry name" value="MurD-like peptide ligases, catalytic domain"/>
    <property type="match status" value="1"/>
</dbReference>
<dbReference type="InterPro" id="IPR043703">
    <property type="entry name" value="Lipid_II_synth_MurT"/>
</dbReference>
<comment type="caution">
    <text evidence="5">The sequence shown here is derived from an EMBL/GenBank/DDBJ whole genome shotgun (WGS) entry which is preliminary data.</text>
</comment>
<feature type="binding site" evidence="1">
    <location>
        <position position="256"/>
    </location>
    <ligand>
        <name>Zn(2+)</name>
        <dbReference type="ChEBI" id="CHEBI:29105"/>
    </ligand>
</feature>
<sequence>MTHSGMPHRLGDEPAPDGAGDAPEAPPWRPPWPRRDGHRLPLRTRMAMRIGGAVAWLSQALQMGQGAMIGGRLMLALDPGALRRLSQGRLTVLVTGTNGKTTTTAMLAAALSELGEVASNSSGANMPGGLVTALAQSPEAPLAVLEVDEGYFPSVAATVRPGVAVLLNLSRDQIDRVGEVSRTERAIRDALHTLDGVTAVVNCDDALMTSAARDVAHPVWVSVGSTWQETAARCPRCGQPVTTDAAGDGAGWGCACGFESPRPQWTLDGTEIITPEGGRVPLELRLPGRVNARNAAMAVAAAVTLGVPVDAAVSRVGSLAEVAGRYRTVRLGTHRVRLLLAKNPAGWAETLDLLAGSRDPVVIAVNAREADGRDTSWLWDVPFERLRGRSVVASGERATDLAVRLTYADVPHVRLPEPWWAVEMLRPGHVDLVANYTAFRELVIRC</sequence>
<comment type="pathway">
    <text evidence="1">Cell wall biogenesis; peptidoglycan biosynthesis.</text>
</comment>
<dbReference type="GO" id="GO:0008360">
    <property type="term" value="P:regulation of cell shape"/>
    <property type="evidence" value="ECO:0007669"/>
    <property type="project" value="UniProtKB-KW"/>
</dbReference>
<keyword evidence="1" id="KW-0862">Zinc</keyword>
<dbReference type="GO" id="GO:0071555">
    <property type="term" value="P:cell wall organization"/>
    <property type="evidence" value="ECO:0007669"/>
    <property type="project" value="UniProtKB-KW"/>
</dbReference>
<feature type="region of interest" description="Disordered" evidence="2">
    <location>
        <begin position="1"/>
        <end position="37"/>
    </location>
</feature>
<keyword evidence="1" id="KW-0133">Cell shape</keyword>
<keyword evidence="1" id="KW-0547">Nucleotide-binding</keyword>
<dbReference type="PANTHER" id="PTHR23135:SF7">
    <property type="entry name" value="LIPID II ISOGLUTAMINYL SYNTHASE (GLUTAMINE-HYDROLYZING) SUBUNIT MURT"/>
    <property type="match status" value="1"/>
</dbReference>
<protein>
    <recommendedName>
        <fullName evidence="1">Lipid II isoglutaminyl synthase (glutamine-hydrolyzing) subunit MurT</fullName>
        <ecNumber evidence="1">6.3.5.13</ecNumber>
    </recommendedName>
</protein>
<evidence type="ECO:0000313" key="5">
    <source>
        <dbReference type="EMBL" id="GDY29126.1"/>
    </source>
</evidence>
<keyword evidence="1" id="KW-0573">Peptidoglycan synthesis</keyword>
<keyword evidence="1" id="KW-0436">Ligase</keyword>
<dbReference type="EMBL" id="BJFL01000002">
    <property type="protein sequence ID" value="GDY29126.1"/>
    <property type="molecule type" value="Genomic_DNA"/>
</dbReference>
<accession>A0A4D4J3Q0</accession>
<organism evidence="5 6">
    <name type="scientific">Gandjariella thermophila</name>
    <dbReference type="NCBI Taxonomy" id="1931992"/>
    <lineage>
        <taxon>Bacteria</taxon>
        <taxon>Bacillati</taxon>
        <taxon>Actinomycetota</taxon>
        <taxon>Actinomycetes</taxon>
        <taxon>Pseudonocardiales</taxon>
        <taxon>Pseudonocardiaceae</taxon>
        <taxon>Gandjariella</taxon>
    </lineage>
</organism>
<dbReference type="PANTHER" id="PTHR23135">
    <property type="entry name" value="MUR LIGASE FAMILY MEMBER"/>
    <property type="match status" value="1"/>
</dbReference>
<dbReference type="InterPro" id="IPR013564">
    <property type="entry name" value="MurT_C"/>
</dbReference>
<evidence type="ECO:0000256" key="1">
    <source>
        <dbReference type="HAMAP-Rule" id="MF_02214"/>
    </source>
</evidence>
<keyword evidence="1" id="KW-0067">ATP-binding</keyword>
<comment type="catalytic activity">
    <reaction evidence="1">
        <text>beta-D-GlcNAc-(1-&gt;4)-Mur2Ac(oyl-L-Ala-gamma-D-Glu-L-Lys-D-Ala-D-Ala)-di-trans,octa-cis-undecaprenyl diphosphate + ATP = beta-D-GlcNAc-(1-&gt;4)-Mur2Ac(oyl-L-Ala-gamma-D-O-P-Glu-L-Lys-D-Ala-D-Ala)-di-trans,octa-cis-undecaprenyl diphosphate + ADP</text>
        <dbReference type="Rhea" id="RHEA:59488"/>
        <dbReference type="ChEBI" id="CHEBI:30616"/>
        <dbReference type="ChEBI" id="CHEBI:60033"/>
        <dbReference type="ChEBI" id="CHEBI:143132"/>
        <dbReference type="ChEBI" id="CHEBI:456216"/>
    </reaction>
</comment>
<comment type="catalytic activity">
    <reaction evidence="1">
        <text>beta-D-GlcNAc-(1-&gt;4)-Mur2Ac(oyl-L-Ala-gamma-D-Glu-L-Lys-D-Ala-D-Ala)-di-trans,octa-cis-undecaprenyl diphosphate + L-glutamine + ATP + H2O = beta-D-GlcNAc-(1-&gt;4)-Mur2Ac(oyl-L-Ala-D-isoglutaminyl-L-Lys-D-Ala-D-Ala)-di-trans,octa-cis-undecaprenyl diphosphate + L-glutamate + ADP + phosphate + H(+)</text>
        <dbReference type="Rhea" id="RHEA:57928"/>
        <dbReference type="ChEBI" id="CHEBI:15377"/>
        <dbReference type="ChEBI" id="CHEBI:15378"/>
        <dbReference type="ChEBI" id="CHEBI:29985"/>
        <dbReference type="ChEBI" id="CHEBI:30616"/>
        <dbReference type="ChEBI" id="CHEBI:43474"/>
        <dbReference type="ChEBI" id="CHEBI:58359"/>
        <dbReference type="ChEBI" id="CHEBI:60033"/>
        <dbReference type="ChEBI" id="CHEBI:62233"/>
        <dbReference type="ChEBI" id="CHEBI:456216"/>
        <dbReference type="EC" id="6.3.5.13"/>
    </reaction>
</comment>
<dbReference type="GO" id="GO:0016881">
    <property type="term" value="F:acid-amino acid ligase activity"/>
    <property type="evidence" value="ECO:0007669"/>
    <property type="project" value="InterPro"/>
</dbReference>
<dbReference type="InterPro" id="IPR013221">
    <property type="entry name" value="Mur_ligase_cen"/>
</dbReference>
<name>A0A4D4J3Q0_9PSEU</name>
<dbReference type="Proteomes" id="UP000298860">
    <property type="component" value="Unassembled WGS sequence"/>
</dbReference>
<evidence type="ECO:0000259" key="3">
    <source>
        <dbReference type="Pfam" id="PF08245"/>
    </source>
</evidence>
<dbReference type="UniPathway" id="UPA00219"/>
<comment type="function">
    <text evidence="1">The lipid II isoglutaminyl synthase complex catalyzes the formation of alpha-D-isoglutamine in the cell wall lipid II stem peptide. The MurT subunit catalyzes the ATP-dependent amidation of D-glutamate residue of lipid II, converting it to an isoglutamine residue.</text>
</comment>
<comment type="similarity">
    <text evidence="1">Belongs to the MurCDEF family. MurT subfamily.</text>
</comment>
<feature type="domain" description="Mur ligase central" evidence="3">
    <location>
        <begin position="94"/>
        <end position="213"/>
    </location>
</feature>
<evidence type="ECO:0000313" key="6">
    <source>
        <dbReference type="Proteomes" id="UP000298860"/>
    </source>
</evidence>
<feature type="binding site" evidence="1">
    <location>
        <position position="254"/>
    </location>
    <ligand>
        <name>Zn(2+)</name>
        <dbReference type="ChEBI" id="CHEBI:29105"/>
    </ligand>
</feature>
<feature type="domain" description="Lipid II isoglutaminyl synthase (glutamine-hydrolyzing) subunit MurT C-terminal" evidence="4">
    <location>
        <begin position="340"/>
        <end position="438"/>
    </location>
</feature>
<evidence type="ECO:0000259" key="4">
    <source>
        <dbReference type="Pfam" id="PF08353"/>
    </source>
</evidence>
<dbReference type="EC" id="6.3.5.13" evidence="1"/>
<dbReference type="Pfam" id="PF08245">
    <property type="entry name" value="Mur_ligase_M"/>
    <property type="match status" value="1"/>
</dbReference>
<evidence type="ECO:0000256" key="2">
    <source>
        <dbReference type="SAM" id="MobiDB-lite"/>
    </source>
</evidence>
<dbReference type="AlphaFoldDB" id="A0A4D4J3Q0"/>
<dbReference type="HAMAP" id="MF_02214">
    <property type="entry name" value="Lipid_II_synth_MurT"/>
    <property type="match status" value="1"/>
</dbReference>
<dbReference type="GO" id="GO:0008270">
    <property type="term" value="F:zinc ion binding"/>
    <property type="evidence" value="ECO:0007669"/>
    <property type="project" value="UniProtKB-UniRule"/>
</dbReference>
<keyword evidence="6" id="KW-1185">Reference proteome</keyword>
<dbReference type="Gene3D" id="3.40.1190.10">
    <property type="entry name" value="Mur-like, catalytic domain"/>
    <property type="match status" value="1"/>
</dbReference>
<dbReference type="InterPro" id="IPR036565">
    <property type="entry name" value="Mur-like_cat_sf"/>
</dbReference>
<reference evidence="6" key="1">
    <citation type="submission" date="2019-04" db="EMBL/GenBank/DDBJ databases">
        <title>Draft genome sequence of Pseudonocardiaceae bacterium SL3-2-4.</title>
        <authorList>
            <person name="Ningsih F."/>
            <person name="Yokota A."/>
            <person name="Sakai Y."/>
            <person name="Nanatani K."/>
            <person name="Yabe S."/>
            <person name="Oetari A."/>
            <person name="Sjamsuridzal W."/>
        </authorList>
    </citation>
    <scope>NUCLEOTIDE SEQUENCE [LARGE SCALE GENOMIC DNA]</scope>
    <source>
        <strain evidence="6">SL3-2-4</strain>
    </source>
</reference>
<keyword evidence="1" id="KW-0961">Cell wall biogenesis/degradation</keyword>
<dbReference type="GO" id="GO:0009252">
    <property type="term" value="P:peptidoglycan biosynthetic process"/>
    <property type="evidence" value="ECO:0007669"/>
    <property type="project" value="UniProtKB-UniRule"/>
</dbReference>
<feature type="binding site" evidence="1">
    <location>
        <position position="237"/>
    </location>
    <ligand>
        <name>Zn(2+)</name>
        <dbReference type="ChEBI" id="CHEBI:29105"/>
    </ligand>
</feature>
<feature type="binding site" evidence="1">
    <location>
        <position position="234"/>
    </location>
    <ligand>
        <name>Zn(2+)</name>
        <dbReference type="ChEBI" id="CHEBI:29105"/>
    </ligand>
</feature>
<dbReference type="GO" id="GO:0005524">
    <property type="term" value="F:ATP binding"/>
    <property type="evidence" value="ECO:0007669"/>
    <property type="project" value="UniProtKB-UniRule"/>
</dbReference>
<comment type="subunit">
    <text evidence="1">Forms a heterodimer with GatD.</text>
</comment>
<proteinExistence type="inferred from homology"/>
<comment type="catalytic activity">
    <reaction evidence="1">
        <text>beta-D-GlcNAc-(1-&gt;4)-Mur2Ac(oyl-L-Ala-gamma-D-O-P-Glu-L-Lys-D-Ala-D-Ala)-di-trans,octa-cis-undecaprenyl diphosphate + NH4(+) = beta-D-GlcNAc-(1-&gt;4)-Mur2Ac(oyl-L-Ala-D-isoglutaminyl-L-Lys-D-Ala-D-Ala)-di-trans,octa-cis-undecaprenyl diphosphate + phosphate + H(+)</text>
        <dbReference type="Rhea" id="RHEA:57932"/>
        <dbReference type="ChEBI" id="CHEBI:15378"/>
        <dbReference type="ChEBI" id="CHEBI:28938"/>
        <dbReference type="ChEBI" id="CHEBI:43474"/>
        <dbReference type="ChEBI" id="CHEBI:62233"/>
        <dbReference type="ChEBI" id="CHEBI:143132"/>
    </reaction>
</comment>
<feature type="active site" evidence="1">
    <location>
        <position position="374"/>
    </location>
</feature>